<evidence type="ECO:0000256" key="1">
    <source>
        <dbReference type="SAM" id="MobiDB-lite"/>
    </source>
</evidence>
<sequence length="390" mass="43576">MLHRNLPQLSLKITSFTDATLVAITAPHVSWDYFGILALMQSVQLLLAERENEIPQMLGARNDILDDLANQYPTPGLSTNPSLRDGSMPAPAPTDRSLEESLEERTIFLPRRVVSNLRTQVQDEGRAEYRCPNDEELLLAWVIQQVAKAQDYPLLFLRSAEQALLLLQEQVYKAWRNHKVLSLISFDVPGAYNGVCKEILLERMKSRGIPAELVRWIDAFCSERTASLVVSGYTSEQRELPQAGLPQGSPLSPILFLFFNADLVQRRIKAESGSIAFIDDYSAWVTGPTAEANREGIQAAINDALKWEARSGATFEADKMTIIHFTRATVRNSNRPFLIRGQEVQPKESAKILGVIMAQGIPVDLAGEEEKEEAGEMERWRCSTSDSSCS</sequence>
<feature type="domain" description="Reverse transcriptase" evidence="2">
    <location>
        <begin position="1"/>
        <end position="357"/>
    </location>
</feature>
<keyword evidence="3" id="KW-0695">RNA-directed DNA polymerase</keyword>
<dbReference type="Pfam" id="PF00078">
    <property type="entry name" value="RVT_1"/>
    <property type="match status" value="1"/>
</dbReference>
<dbReference type="GO" id="GO:0003964">
    <property type="term" value="F:RNA-directed DNA polymerase activity"/>
    <property type="evidence" value="ECO:0007669"/>
    <property type="project" value="UniProtKB-KW"/>
</dbReference>
<keyword evidence="3" id="KW-0548">Nucleotidyltransferase</keyword>
<reference evidence="3" key="1">
    <citation type="submission" date="2021-09" db="EMBL/GenBank/DDBJ databases">
        <title>A high-quality genome of the endoparasitic fungus Hirsutella rhossiliensis with a comparison of Hirsutella genomes reveals transposable elements contributing to genome size variation.</title>
        <authorList>
            <person name="Lin R."/>
            <person name="Jiao Y."/>
            <person name="Sun X."/>
            <person name="Ling J."/>
            <person name="Xie B."/>
            <person name="Cheng X."/>
        </authorList>
    </citation>
    <scope>NUCLEOTIDE SEQUENCE</scope>
    <source>
        <strain evidence="3">HR02</strain>
    </source>
</reference>
<comment type="caution">
    <text evidence="3">The sequence shown here is derived from an EMBL/GenBank/DDBJ whole genome shotgun (WGS) entry which is preliminary data.</text>
</comment>
<organism evidence="3 4">
    <name type="scientific">Hirsutella rhossiliensis</name>
    <dbReference type="NCBI Taxonomy" id="111463"/>
    <lineage>
        <taxon>Eukaryota</taxon>
        <taxon>Fungi</taxon>
        <taxon>Dikarya</taxon>
        <taxon>Ascomycota</taxon>
        <taxon>Pezizomycotina</taxon>
        <taxon>Sordariomycetes</taxon>
        <taxon>Hypocreomycetidae</taxon>
        <taxon>Hypocreales</taxon>
        <taxon>Ophiocordycipitaceae</taxon>
        <taxon>Hirsutella</taxon>
    </lineage>
</organism>
<gene>
    <name evidence="3" type="ORF">HRG_00220</name>
</gene>
<keyword evidence="4" id="KW-1185">Reference proteome</keyword>
<feature type="region of interest" description="Disordered" evidence="1">
    <location>
        <begin position="368"/>
        <end position="390"/>
    </location>
</feature>
<dbReference type="EMBL" id="JAIZPD010000001">
    <property type="protein sequence ID" value="KAH0967578.1"/>
    <property type="molecule type" value="Genomic_DNA"/>
</dbReference>
<evidence type="ECO:0000259" key="2">
    <source>
        <dbReference type="PROSITE" id="PS50878"/>
    </source>
</evidence>
<dbReference type="GeneID" id="68349349"/>
<dbReference type="PROSITE" id="PS50878">
    <property type="entry name" value="RT_POL"/>
    <property type="match status" value="1"/>
</dbReference>
<keyword evidence="3" id="KW-0808">Transferase</keyword>
<name>A0A9P8SLK8_9HYPO</name>
<accession>A0A9P8SLK8</accession>
<dbReference type="PANTHER" id="PTHR33481:SF1">
    <property type="entry name" value="ENDONUCLEASE_EXONUCLEASE_PHOSPHATASE DOMAIN-CONTAINING PROTEIN-RELATED"/>
    <property type="match status" value="1"/>
</dbReference>
<evidence type="ECO:0000313" key="3">
    <source>
        <dbReference type="EMBL" id="KAH0967578.1"/>
    </source>
</evidence>
<feature type="region of interest" description="Disordered" evidence="1">
    <location>
        <begin position="75"/>
        <end position="97"/>
    </location>
</feature>
<dbReference type="InterPro" id="IPR000477">
    <property type="entry name" value="RT_dom"/>
</dbReference>
<dbReference type="OrthoDB" id="5059038at2759"/>
<dbReference type="AlphaFoldDB" id="A0A9P8SLK8"/>
<dbReference type="Proteomes" id="UP000824596">
    <property type="component" value="Unassembled WGS sequence"/>
</dbReference>
<evidence type="ECO:0000313" key="4">
    <source>
        <dbReference type="Proteomes" id="UP000824596"/>
    </source>
</evidence>
<dbReference type="PANTHER" id="PTHR33481">
    <property type="entry name" value="REVERSE TRANSCRIPTASE"/>
    <property type="match status" value="1"/>
</dbReference>
<proteinExistence type="predicted"/>
<dbReference type="RefSeq" id="XP_044725091.1">
    <property type="nucleotide sequence ID" value="XM_044858691.1"/>
</dbReference>
<protein>
    <submittedName>
        <fullName evidence="3">Reverse transcriptase (RNA-dependent DNA polymerase) domain-containing protein</fullName>
    </submittedName>
</protein>